<keyword evidence="1" id="KW-0472">Membrane</keyword>
<organism evidence="2 3">
    <name type="scientific">Rubrivirga litoralis</name>
    <dbReference type="NCBI Taxonomy" id="3075598"/>
    <lineage>
        <taxon>Bacteria</taxon>
        <taxon>Pseudomonadati</taxon>
        <taxon>Rhodothermota</taxon>
        <taxon>Rhodothermia</taxon>
        <taxon>Rhodothermales</taxon>
        <taxon>Rubricoccaceae</taxon>
        <taxon>Rubrivirga</taxon>
    </lineage>
</organism>
<dbReference type="RefSeq" id="WP_311662819.1">
    <property type="nucleotide sequence ID" value="NZ_JAVRHT010000013.1"/>
</dbReference>
<proteinExistence type="predicted"/>
<dbReference type="PANTHER" id="PTHR34980:SF2">
    <property type="entry name" value="INNER MEMBRANE PROTEIN YHAH-RELATED"/>
    <property type="match status" value="1"/>
</dbReference>
<name>A0ABU3BQL2_9BACT</name>
<keyword evidence="1" id="KW-1133">Transmembrane helix</keyword>
<sequence length="144" mass="16007">MDAFQEYFVDIVKNHYADFEGRARRKEYWMFYLFSVLVAIAVVVVAVILISISESLAIVAGLLYIALALGLLLPSLAVAVRRLHDTDRSGWWYLVSLVPFIGGFILLYFMVIEGDAGPNAYGPDPKDPYPEGAGIDEFAGVLDR</sequence>
<protein>
    <submittedName>
        <fullName evidence="2">DUF805 domain-containing protein</fullName>
    </submittedName>
</protein>
<evidence type="ECO:0000313" key="3">
    <source>
        <dbReference type="Proteomes" id="UP001267426"/>
    </source>
</evidence>
<feature type="transmembrane region" description="Helical" evidence="1">
    <location>
        <begin position="91"/>
        <end position="111"/>
    </location>
</feature>
<feature type="transmembrane region" description="Helical" evidence="1">
    <location>
        <begin position="29"/>
        <end position="50"/>
    </location>
</feature>
<dbReference type="PANTHER" id="PTHR34980">
    <property type="entry name" value="INNER MEMBRANE PROTEIN-RELATED-RELATED"/>
    <property type="match status" value="1"/>
</dbReference>
<keyword evidence="1" id="KW-0812">Transmembrane</keyword>
<dbReference type="Proteomes" id="UP001267426">
    <property type="component" value="Unassembled WGS sequence"/>
</dbReference>
<feature type="transmembrane region" description="Helical" evidence="1">
    <location>
        <begin position="56"/>
        <end position="79"/>
    </location>
</feature>
<dbReference type="EMBL" id="JAVRHT010000013">
    <property type="protein sequence ID" value="MDT0631476.1"/>
    <property type="molecule type" value="Genomic_DNA"/>
</dbReference>
<keyword evidence="3" id="KW-1185">Reference proteome</keyword>
<dbReference type="Pfam" id="PF05656">
    <property type="entry name" value="DUF805"/>
    <property type="match status" value="1"/>
</dbReference>
<gene>
    <name evidence="2" type="ORF">RM540_06895</name>
</gene>
<evidence type="ECO:0000313" key="2">
    <source>
        <dbReference type="EMBL" id="MDT0631476.1"/>
    </source>
</evidence>
<reference evidence="2 3" key="1">
    <citation type="submission" date="2023-09" db="EMBL/GenBank/DDBJ databases">
        <authorList>
            <person name="Rey-Velasco X."/>
        </authorList>
    </citation>
    <scope>NUCLEOTIDE SEQUENCE [LARGE SCALE GENOMIC DNA]</scope>
    <source>
        <strain evidence="2 3">F394</strain>
    </source>
</reference>
<accession>A0ABU3BQL2</accession>
<dbReference type="InterPro" id="IPR008523">
    <property type="entry name" value="DUF805"/>
</dbReference>
<comment type="caution">
    <text evidence="2">The sequence shown here is derived from an EMBL/GenBank/DDBJ whole genome shotgun (WGS) entry which is preliminary data.</text>
</comment>
<evidence type="ECO:0000256" key="1">
    <source>
        <dbReference type="SAM" id="Phobius"/>
    </source>
</evidence>